<evidence type="ECO:0000313" key="14">
    <source>
        <dbReference type="Proteomes" id="UP001596174"/>
    </source>
</evidence>
<dbReference type="InterPro" id="IPR034768">
    <property type="entry name" value="4FE4S_WBL"/>
</dbReference>
<comment type="function">
    <text evidence="11">Acts as a transcriptional regulator. Probably redox-responsive. The apo- but not holo-form probably binds DNA.</text>
</comment>
<comment type="cofactor">
    <cofactor evidence="11">
        <name>[4Fe-4S] cluster</name>
        <dbReference type="ChEBI" id="CHEBI:49883"/>
    </cofactor>
    <text evidence="11">Binds 1 [4Fe-4S] cluster per subunit. Following nitrosylation of the [4Fe-4S] cluster binds 1 [4Fe-8(NO)] cluster per subunit.</text>
</comment>
<keyword evidence="7 11" id="KW-0805">Transcription regulation</keyword>
<evidence type="ECO:0000256" key="4">
    <source>
        <dbReference type="ARBA" id="ARBA00022723"/>
    </source>
</evidence>
<evidence type="ECO:0000259" key="12">
    <source>
        <dbReference type="PROSITE" id="PS51674"/>
    </source>
</evidence>
<evidence type="ECO:0000256" key="5">
    <source>
        <dbReference type="ARBA" id="ARBA00023004"/>
    </source>
</evidence>
<evidence type="ECO:0000256" key="8">
    <source>
        <dbReference type="ARBA" id="ARBA00023125"/>
    </source>
</evidence>
<keyword evidence="6 11" id="KW-0411">Iron-sulfur</keyword>
<feature type="binding site" evidence="11">
    <location>
        <position position="75"/>
    </location>
    <ligand>
        <name>[4Fe-4S] cluster</name>
        <dbReference type="ChEBI" id="CHEBI:49883"/>
    </ligand>
</feature>
<keyword evidence="14" id="KW-1185">Reference proteome</keyword>
<keyword evidence="8 11" id="KW-0238">DNA-binding</keyword>
<dbReference type="EMBL" id="JBHSQJ010000083">
    <property type="protein sequence ID" value="MFC5909493.1"/>
    <property type="molecule type" value="Genomic_DNA"/>
</dbReference>
<evidence type="ECO:0000256" key="2">
    <source>
        <dbReference type="ARBA" id="ARBA00006597"/>
    </source>
</evidence>
<proteinExistence type="inferred from homology"/>
<name>A0ABW1G4Z9_9ACTN</name>
<evidence type="ECO:0000313" key="13">
    <source>
        <dbReference type="EMBL" id="MFC5909493.1"/>
    </source>
</evidence>
<comment type="PTM">
    <text evidence="11">Upon Fe-S cluster removal intramolecular disulfide bonds are formed.</text>
</comment>
<dbReference type="PROSITE" id="PS51674">
    <property type="entry name" value="4FE4S_WBL"/>
    <property type="match status" value="1"/>
</dbReference>
<evidence type="ECO:0000256" key="1">
    <source>
        <dbReference type="ARBA" id="ARBA00004496"/>
    </source>
</evidence>
<dbReference type="InterPro" id="IPR003482">
    <property type="entry name" value="Whib"/>
</dbReference>
<keyword evidence="4 11" id="KW-0479">Metal-binding</keyword>
<dbReference type="Proteomes" id="UP001596174">
    <property type="component" value="Unassembled WGS sequence"/>
</dbReference>
<comment type="subcellular location">
    <subcellularLocation>
        <location evidence="1 11">Cytoplasm</location>
    </subcellularLocation>
</comment>
<evidence type="ECO:0000256" key="6">
    <source>
        <dbReference type="ARBA" id="ARBA00023014"/>
    </source>
</evidence>
<reference evidence="14" key="1">
    <citation type="journal article" date="2019" name="Int. J. Syst. Evol. Microbiol.">
        <title>The Global Catalogue of Microorganisms (GCM) 10K type strain sequencing project: providing services to taxonomists for standard genome sequencing and annotation.</title>
        <authorList>
            <consortium name="The Broad Institute Genomics Platform"/>
            <consortium name="The Broad Institute Genome Sequencing Center for Infectious Disease"/>
            <person name="Wu L."/>
            <person name="Ma J."/>
        </authorList>
    </citation>
    <scope>NUCLEOTIDE SEQUENCE [LARGE SCALE GENOMIC DNA]</scope>
    <source>
        <strain evidence="14">JCM 4816</strain>
    </source>
</reference>
<dbReference type="HAMAP" id="MF_01479">
    <property type="entry name" value="WhiB"/>
    <property type="match status" value="1"/>
</dbReference>
<evidence type="ECO:0000256" key="11">
    <source>
        <dbReference type="HAMAP-Rule" id="MF_01479"/>
    </source>
</evidence>
<organism evidence="13 14">
    <name type="scientific">Streptacidiphilus monticola</name>
    <dbReference type="NCBI Taxonomy" id="2161674"/>
    <lineage>
        <taxon>Bacteria</taxon>
        <taxon>Bacillati</taxon>
        <taxon>Actinomycetota</taxon>
        <taxon>Actinomycetes</taxon>
        <taxon>Kitasatosporales</taxon>
        <taxon>Streptomycetaceae</taxon>
        <taxon>Streptacidiphilus</taxon>
    </lineage>
</organism>
<accession>A0ABW1G4Z9</accession>
<keyword evidence="3 11" id="KW-0004">4Fe-4S</keyword>
<dbReference type="RefSeq" id="WP_380585344.1">
    <property type="nucleotide sequence ID" value="NZ_JBHSQJ010000083.1"/>
</dbReference>
<evidence type="ECO:0000256" key="7">
    <source>
        <dbReference type="ARBA" id="ARBA00023015"/>
    </source>
</evidence>
<sequence length="151" mass="16079">MARHRTLTAIRALALTSGQPDGAGHALNLIVGGDDLAGAVCRAVDPDVFFPDPDDTEAIDLAKAICAACPVKLACLERALTRFEQIGVFGGTTGAERAALTGRSNQCGSHAGYSRHRRYGEPPCTACREAYNARQRVNLTALRDRRKETAA</sequence>
<evidence type="ECO:0000256" key="10">
    <source>
        <dbReference type="ARBA" id="ARBA00023163"/>
    </source>
</evidence>
<keyword evidence="11" id="KW-0963">Cytoplasm</keyword>
<dbReference type="PANTHER" id="PTHR38839">
    <property type="entry name" value="TRANSCRIPTIONAL REGULATOR WHID-RELATED"/>
    <property type="match status" value="1"/>
</dbReference>
<keyword evidence="9 11" id="KW-1015">Disulfide bond</keyword>
<dbReference type="Pfam" id="PF02467">
    <property type="entry name" value="Whib"/>
    <property type="match status" value="1"/>
</dbReference>
<feature type="binding site" evidence="11">
    <location>
        <position position="69"/>
    </location>
    <ligand>
        <name>[4Fe-4S] cluster</name>
        <dbReference type="ChEBI" id="CHEBI:49883"/>
    </ligand>
</feature>
<comment type="similarity">
    <text evidence="2 11">Belongs to the WhiB family.</text>
</comment>
<evidence type="ECO:0000256" key="3">
    <source>
        <dbReference type="ARBA" id="ARBA00022485"/>
    </source>
</evidence>
<feature type="binding site" evidence="11">
    <location>
        <position position="66"/>
    </location>
    <ligand>
        <name>[4Fe-4S] cluster</name>
        <dbReference type="ChEBI" id="CHEBI:49883"/>
    </ligand>
</feature>
<feature type="binding site" evidence="11">
    <location>
        <position position="41"/>
    </location>
    <ligand>
        <name>[4Fe-4S] cluster</name>
        <dbReference type="ChEBI" id="CHEBI:49883"/>
    </ligand>
</feature>
<keyword evidence="5 11" id="KW-0408">Iron</keyword>
<keyword evidence="10 11" id="KW-0804">Transcription</keyword>
<evidence type="ECO:0000256" key="9">
    <source>
        <dbReference type="ARBA" id="ARBA00023157"/>
    </source>
</evidence>
<feature type="domain" description="4Fe-4S Wbl-type" evidence="12">
    <location>
        <begin position="40"/>
        <end position="99"/>
    </location>
</feature>
<comment type="PTM">
    <text evidence="11">The Fe-S cluster can be nitrosylated by nitric oxide (NO).</text>
</comment>
<comment type="caution">
    <text evidence="13">The sequence shown here is derived from an EMBL/GenBank/DDBJ whole genome shotgun (WGS) entry which is preliminary data.</text>
</comment>
<protein>
    <recommendedName>
        <fullName evidence="11">Transcriptional regulator WhiB</fullName>
    </recommendedName>
</protein>
<gene>
    <name evidence="11" type="primary">whiB</name>
    <name evidence="13" type="ORF">ACFP3V_20020</name>
</gene>